<organism evidence="2 3">
    <name type="scientific">Ruoffia tabacinasalis</name>
    <dbReference type="NCBI Taxonomy" id="87458"/>
    <lineage>
        <taxon>Bacteria</taxon>
        <taxon>Bacillati</taxon>
        <taxon>Bacillota</taxon>
        <taxon>Bacilli</taxon>
        <taxon>Lactobacillales</taxon>
        <taxon>Aerococcaceae</taxon>
        <taxon>Ruoffia</taxon>
    </lineage>
</organism>
<name>A0A5R9DUX8_9LACT</name>
<dbReference type="RefSeq" id="WP_138405341.1">
    <property type="nucleotide sequence ID" value="NZ_VBSP01000052.1"/>
</dbReference>
<dbReference type="EMBL" id="VBSP01000052">
    <property type="protein sequence ID" value="TLQ39666.1"/>
    <property type="molecule type" value="Genomic_DNA"/>
</dbReference>
<dbReference type="InterPro" id="IPR000182">
    <property type="entry name" value="GNAT_dom"/>
</dbReference>
<dbReference type="Pfam" id="PF00583">
    <property type="entry name" value="Acetyltransf_1"/>
    <property type="match status" value="1"/>
</dbReference>
<feature type="domain" description="N-acetyltransferase" evidence="1">
    <location>
        <begin position="2"/>
        <end position="30"/>
    </location>
</feature>
<proteinExistence type="predicted"/>
<dbReference type="OrthoDB" id="7205533at2"/>
<dbReference type="SUPFAM" id="SSF55729">
    <property type="entry name" value="Acyl-CoA N-acyltransferases (Nat)"/>
    <property type="match status" value="1"/>
</dbReference>
<dbReference type="InterPro" id="IPR016181">
    <property type="entry name" value="Acyl_CoA_acyltransferase"/>
</dbReference>
<keyword evidence="2" id="KW-0808">Transferase</keyword>
<dbReference type="CDD" id="cd04301">
    <property type="entry name" value="NAT_SF"/>
    <property type="match status" value="1"/>
</dbReference>
<gene>
    <name evidence="2" type="ORF">FEZ33_10505</name>
</gene>
<dbReference type="Proteomes" id="UP000306420">
    <property type="component" value="Unassembled WGS sequence"/>
</dbReference>
<evidence type="ECO:0000313" key="2">
    <source>
        <dbReference type="EMBL" id="TLQ39666.1"/>
    </source>
</evidence>
<evidence type="ECO:0000313" key="3">
    <source>
        <dbReference type="Proteomes" id="UP000306420"/>
    </source>
</evidence>
<dbReference type="AlphaFoldDB" id="A0A5R9DUX8"/>
<sequence>MDRIYVLPQHKRKGYGNQLLEFAHARAKELN</sequence>
<protein>
    <submittedName>
        <fullName evidence="2">GNAT family N-acetyltransferase</fullName>
    </submittedName>
</protein>
<comment type="caution">
    <text evidence="2">The sequence shown here is derived from an EMBL/GenBank/DDBJ whole genome shotgun (WGS) entry which is preliminary data.</text>
</comment>
<evidence type="ECO:0000259" key="1">
    <source>
        <dbReference type="Pfam" id="PF00583"/>
    </source>
</evidence>
<accession>A0A5R9DUX8</accession>
<dbReference type="Gene3D" id="3.40.630.30">
    <property type="match status" value="1"/>
</dbReference>
<reference evidence="2 3" key="1">
    <citation type="submission" date="2019-05" db="EMBL/GenBank/DDBJ databases">
        <title>The metagenome of a microbial culture collection derived from dairy environment covers the genomic content of the human microbiome.</title>
        <authorList>
            <person name="Roder T."/>
            <person name="Wuthrich D."/>
            <person name="Sattari Z."/>
            <person name="Von Ah U."/>
            <person name="Bar C."/>
            <person name="Ronchi F."/>
            <person name="Macpherson A.J."/>
            <person name="Ganal-Vonarburg S.C."/>
            <person name="Bruggmann R."/>
            <person name="Vergeres G."/>
        </authorList>
    </citation>
    <scope>NUCLEOTIDE SEQUENCE [LARGE SCALE GENOMIC DNA]</scope>
    <source>
        <strain evidence="2 3">FAM 24227</strain>
    </source>
</reference>
<dbReference type="GO" id="GO:0016747">
    <property type="term" value="F:acyltransferase activity, transferring groups other than amino-acyl groups"/>
    <property type="evidence" value="ECO:0007669"/>
    <property type="project" value="InterPro"/>
</dbReference>